<accession>A0A4V1J4V6</accession>
<keyword evidence="8" id="KW-0449">Lipoprotein</keyword>
<dbReference type="PRINTS" id="PR00449">
    <property type="entry name" value="RASTRNSFRMNG"/>
</dbReference>
<evidence type="ECO:0000256" key="9">
    <source>
        <dbReference type="ARBA" id="ARBA00023289"/>
    </source>
</evidence>
<dbReference type="CDD" id="cd04132">
    <property type="entry name" value="Rho4_like"/>
    <property type="match status" value="1"/>
</dbReference>
<keyword evidence="6" id="KW-0342">GTP-binding</keyword>
<keyword evidence="3" id="KW-1003">Cell membrane</keyword>
<organism evidence="10 11">
    <name type="scientific">Dimargaris cristalligena</name>
    <dbReference type="NCBI Taxonomy" id="215637"/>
    <lineage>
        <taxon>Eukaryota</taxon>
        <taxon>Fungi</taxon>
        <taxon>Fungi incertae sedis</taxon>
        <taxon>Zoopagomycota</taxon>
        <taxon>Kickxellomycotina</taxon>
        <taxon>Dimargaritomycetes</taxon>
        <taxon>Dimargaritales</taxon>
        <taxon>Dimargaritaceae</taxon>
        <taxon>Dimargaris</taxon>
    </lineage>
</organism>
<dbReference type="AlphaFoldDB" id="A0A4V1J4V6"/>
<keyword evidence="7" id="KW-0472">Membrane</keyword>
<evidence type="ECO:0000256" key="2">
    <source>
        <dbReference type="ARBA" id="ARBA00010142"/>
    </source>
</evidence>
<evidence type="ECO:0000313" key="10">
    <source>
        <dbReference type="EMBL" id="RKP36889.1"/>
    </source>
</evidence>
<reference evidence="11" key="1">
    <citation type="journal article" date="2018" name="Nat. Microbiol.">
        <title>Leveraging single-cell genomics to expand the fungal tree of life.</title>
        <authorList>
            <person name="Ahrendt S.R."/>
            <person name="Quandt C.A."/>
            <person name="Ciobanu D."/>
            <person name="Clum A."/>
            <person name="Salamov A."/>
            <person name="Andreopoulos B."/>
            <person name="Cheng J.F."/>
            <person name="Woyke T."/>
            <person name="Pelin A."/>
            <person name="Henrissat B."/>
            <person name="Reynolds N.K."/>
            <person name="Benny G.L."/>
            <person name="Smith M.E."/>
            <person name="James T.Y."/>
            <person name="Grigoriev I.V."/>
        </authorList>
    </citation>
    <scope>NUCLEOTIDE SEQUENCE [LARGE SCALE GENOMIC DNA]</scope>
    <source>
        <strain evidence="11">RSA 468</strain>
    </source>
</reference>
<dbReference type="SMART" id="SM00175">
    <property type="entry name" value="RAB"/>
    <property type="match status" value="1"/>
</dbReference>
<keyword evidence="5" id="KW-0547">Nucleotide-binding</keyword>
<dbReference type="SMART" id="SM00174">
    <property type="entry name" value="RHO"/>
    <property type="match status" value="1"/>
</dbReference>
<dbReference type="GO" id="GO:0005886">
    <property type="term" value="C:plasma membrane"/>
    <property type="evidence" value="ECO:0007669"/>
    <property type="project" value="UniProtKB-SubCell"/>
</dbReference>
<dbReference type="STRING" id="215637.A0A4V1J4V6"/>
<evidence type="ECO:0000256" key="7">
    <source>
        <dbReference type="ARBA" id="ARBA00023136"/>
    </source>
</evidence>
<keyword evidence="11" id="KW-1185">Reference proteome</keyword>
<dbReference type="PROSITE" id="PS51421">
    <property type="entry name" value="RAS"/>
    <property type="match status" value="1"/>
</dbReference>
<dbReference type="GO" id="GO:0005525">
    <property type="term" value="F:GTP binding"/>
    <property type="evidence" value="ECO:0007669"/>
    <property type="project" value="UniProtKB-KW"/>
</dbReference>
<dbReference type="InterPro" id="IPR005225">
    <property type="entry name" value="Small_GTP-bd"/>
</dbReference>
<gene>
    <name evidence="10" type="ORF">BJ085DRAFT_41444</name>
</gene>
<dbReference type="OrthoDB" id="8830751at2759"/>
<dbReference type="FunFam" id="3.40.50.300:FF:000983">
    <property type="entry name" value="Rho family GTPase"/>
    <property type="match status" value="1"/>
</dbReference>
<dbReference type="Proteomes" id="UP000268162">
    <property type="component" value="Unassembled WGS sequence"/>
</dbReference>
<dbReference type="Pfam" id="PF00071">
    <property type="entry name" value="Ras"/>
    <property type="match status" value="1"/>
</dbReference>
<sequence length="202" mass="22911">MSRVIRRGPPDARKKLVIVGDGSCGKTCLLIIFSTNIFPEKYIPTVFENYIADVEYDGKRIELALWDTAGQEDYDRLRPLSYPETDVILIAFSVDSPLSLKNVKDRWYPEVSHFCGDIPTILVGLKTDLRYDAEVNNDLAMFGQKPVTYEQGEAMARQINAKKYMECSSKTRQGVDDIFEAATKLAMSNGLQRLRKKMCIVL</sequence>
<dbReference type="GO" id="GO:0007264">
    <property type="term" value="P:small GTPase-mediated signal transduction"/>
    <property type="evidence" value="ECO:0007669"/>
    <property type="project" value="InterPro"/>
</dbReference>
<dbReference type="SMART" id="SM00176">
    <property type="entry name" value="RAN"/>
    <property type="match status" value="1"/>
</dbReference>
<evidence type="ECO:0000313" key="11">
    <source>
        <dbReference type="Proteomes" id="UP000268162"/>
    </source>
</evidence>
<dbReference type="Gene3D" id="3.40.50.300">
    <property type="entry name" value="P-loop containing nucleotide triphosphate hydrolases"/>
    <property type="match status" value="1"/>
</dbReference>
<protein>
    <submittedName>
        <fullName evidence="10">Small GTPase-binding protein</fullName>
    </submittedName>
</protein>
<dbReference type="PROSITE" id="PS51420">
    <property type="entry name" value="RHO"/>
    <property type="match status" value="1"/>
</dbReference>
<dbReference type="SMART" id="SM00173">
    <property type="entry name" value="RAS"/>
    <property type="match status" value="1"/>
</dbReference>
<proteinExistence type="inferred from homology"/>
<name>A0A4V1J4V6_9FUNG</name>
<dbReference type="PROSITE" id="PS51419">
    <property type="entry name" value="RAB"/>
    <property type="match status" value="1"/>
</dbReference>
<evidence type="ECO:0000256" key="3">
    <source>
        <dbReference type="ARBA" id="ARBA00022475"/>
    </source>
</evidence>
<dbReference type="InterPro" id="IPR003578">
    <property type="entry name" value="Small_GTPase_Rho"/>
</dbReference>
<evidence type="ECO:0000256" key="5">
    <source>
        <dbReference type="ARBA" id="ARBA00022741"/>
    </source>
</evidence>
<dbReference type="SUPFAM" id="SSF52540">
    <property type="entry name" value="P-loop containing nucleoside triphosphate hydrolases"/>
    <property type="match status" value="1"/>
</dbReference>
<comment type="similarity">
    <text evidence="2">Belongs to the small GTPase superfamily. Rho family.</text>
</comment>
<evidence type="ECO:0000256" key="8">
    <source>
        <dbReference type="ARBA" id="ARBA00023288"/>
    </source>
</evidence>
<comment type="subcellular location">
    <subcellularLocation>
        <location evidence="1">Cell membrane</location>
        <topology evidence="1">Lipid-anchor</topology>
        <orientation evidence="1">Cytoplasmic side</orientation>
    </subcellularLocation>
</comment>
<keyword evidence="9" id="KW-0636">Prenylation</keyword>
<evidence type="ECO:0000256" key="4">
    <source>
        <dbReference type="ARBA" id="ARBA00022481"/>
    </source>
</evidence>
<evidence type="ECO:0000256" key="1">
    <source>
        <dbReference type="ARBA" id="ARBA00004342"/>
    </source>
</evidence>
<evidence type="ECO:0000256" key="6">
    <source>
        <dbReference type="ARBA" id="ARBA00023134"/>
    </source>
</evidence>
<dbReference type="PANTHER" id="PTHR24072">
    <property type="entry name" value="RHO FAMILY GTPASE"/>
    <property type="match status" value="1"/>
</dbReference>
<keyword evidence="4" id="KW-0488">Methylation</keyword>
<dbReference type="EMBL" id="ML002578">
    <property type="protein sequence ID" value="RKP36889.1"/>
    <property type="molecule type" value="Genomic_DNA"/>
</dbReference>
<dbReference type="InterPro" id="IPR027417">
    <property type="entry name" value="P-loop_NTPase"/>
</dbReference>
<dbReference type="GO" id="GO:0003924">
    <property type="term" value="F:GTPase activity"/>
    <property type="evidence" value="ECO:0007669"/>
    <property type="project" value="InterPro"/>
</dbReference>
<dbReference type="InterPro" id="IPR001806">
    <property type="entry name" value="Small_GTPase"/>
</dbReference>
<dbReference type="NCBIfam" id="TIGR00231">
    <property type="entry name" value="small_GTP"/>
    <property type="match status" value="1"/>
</dbReference>